<evidence type="ECO:0000313" key="1">
    <source>
        <dbReference type="EMBL" id="SFZ71925.1"/>
    </source>
</evidence>
<reference evidence="1 2" key="1">
    <citation type="submission" date="2016-11" db="EMBL/GenBank/DDBJ databases">
        <authorList>
            <person name="Jaros S."/>
            <person name="Januszkiewicz K."/>
            <person name="Wedrychowicz H."/>
        </authorList>
    </citation>
    <scope>NUCLEOTIDE SEQUENCE [LARGE SCALE GENOMIC DNA]</scope>
    <source>
        <strain evidence="1 2">DSM 18899</strain>
    </source>
</reference>
<sequence>MAIITIGIDLAKNVFAVHGVDGTGKPTLVKPKVLRTDLLPLIAQLPPCLIGMEVCSCTHH</sequence>
<evidence type="ECO:0008006" key="3">
    <source>
        <dbReference type="Google" id="ProtNLM"/>
    </source>
</evidence>
<proteinExistence type="predicted"/>
<accession>A0A1K2H6C4</accession>
<dbReference type="EMBL" id="FPKR01000002">
    <property type="protein sequence ID" value="SFZ71925.1"/>
    <property type="molecule type" value="Genomic_DNA"/>
</dbReference>
<name>A0A1K2H6C4_9NEIS</name>
<dbReference type="Proteomes" id="UP000186513">
    <property type="component" value="Unassembled WGS sequence"/>
</dbReference>
<keyword evidence="2" id="KW-1185">Reference proteome</keyword>
<organism evidence="1 2">
    <name type="scientific">Chitinimonas taiwanensis DSM 18899</name>
    <dbReference type="NCBI Taxonomy" id="1121279"/>
    <lineage>
        <taxon>Bacteria</taxon>
        <taxon>Pseudomonadati</taxon>
        <taxon>Pseudomonadota</taxon>
        <taxon>Betaproteobacteria</taxon>
        <taxon>Neisseriales</taxon>
        <taxon>Chitinibacteraceae</taxon>
        <taxon>Chitinimonas</taxon>
    </lineage>
</organism>
<dbReference type="AlphaFoldDB" id="A0A1K2H6C4"/>
<gene>
    <name evidence="1" type="ORF">SAMN02745887_00490</name>
</gene>
<evidence type="ECO:0000313" key="2">
    <source>
        <dbReference type="Proteomes" id="UP000186513"/>
    </source>
</evidence>
<protein>
    <recommendedName>
        <fullName evidence="3">Transposase</fullName>
    </recommendedName>
</protein>